<dbReference type="Pfam" id="PF00805">
    <property type="entry name" value="Pentapeptide"/>
    <property type="match status" value="3"/>
</dbReference>
<dbReference type="Proteomes" id="UP000245212">
    <property type="component" value="Unassembled WGS sequence"/>
</dbReference>
<evidence type="ECO:0000313" key="3">
    <source>
        <dbReference type="EMBL" id="PWF24797.1"/>
    </source>
</evidence>
<dbReference type="PANTHER" id="PTHR14136:SF17">
    <property type="entry name" value="BTB_POZ DOMAIN-CONTAINING PROTEIN KCTD9"/>
    <property type="match status" value="1"/>
</dbReference>
<reference evidence="4" key="1">
    <citation type="submission" date="2018-05" db="EMBL/GenBank/DDBJ databases">
        <authorList>
            <person name="Li Y."/>
        </authorList>
    </citation>
    <scope>NUCLEOTIDE SEQUENCE [LARGE SCALE GENOMIC DNA]</scope>
    <source>
        <strain evidence="4">3d-2-2</strain>
    </source>
</reference>
<evidence type="ECO:0000313" key="4">
    <source>
        <dbReference type="Proteomes" id="UP000245212"/>
    </source>
</evidence>
<evidence type="ECO:0000256" key="1">
    <source>
        <dbReference type="SAM" id="MobiDB-lite"/>
    </source>
</evidence>
<proteinExistence type="predicted"/>
<dbReference type="PANTHER" id="PTHR14136">
    <property type="entry name" value="BTB_POZ DOMAIN-CONTAINING PROTEIN KCTD9"/>
    <property type="match status" value="1"/>
</dbReference>
<dbReference type="AlphaFoldDB" id="A0A2V1K5G3"/>
<dbReference type="Gene3D" id="2.160.20.80">
    <property type="entry name" value="E3 ubiquitin-protein ligase SopA"/>
    <property type="match status" value="2"/>
</dbReference>
<dbReference type="InterPro" id="IPR051082">
    <property type="entry name" value="Pentapeptide-BTB/POZ_domain"/>
</dbReference>
<dbReference type="EMBL" id="QETA01000001">
    <property type="protein sequence ID" value="PWF24797.1"/>
    <property type="molecule type" value="Genomic_DNA"/>
</dbReference>
<dbReference type="InterPro" id="IPR001646">
    <property type="entry name" value="5peptide_repeat"/>
</dbReference>
<comment type="caution">
    <text evidence="3">The sequence shown here is derived from an EMBL/GenBank/DDBJ whole genome shotgun (WGS) entry which is preliminary data.</text>
</comment>
<sequence length="933" mass="99898">MASLNWARHTMNITKPDNVLLLQGFERRAGQSYLILTVGYVVDADGSLVSEKDAWQWLAPQFADEPFDLGLQKRRGTFGVAGRAHAPGGKPVQRMAVQARFGPLEKTLHVIGNRVWQHGLTGWNPSEPEPFLNMPLDLAHAFGGPENAANPHGCGWVSAHADPAGMPLANIEWPDRPVMSIHDRPRVAGFGNLPASDPRQADWAGTFDAHWQARQLPWLPEDTDPRFFDRLDQDQCADAYWQGDERWSVAGMHLQQPLVEGRLPALQPQLLWLQGAAGPWAARPVALPQRAALALDTVWLFPESRRQALLYRAAIAVQREDAGDVEAVWIDTLPAGAQIPALNIQAARWAEQVPQMATRLMPAALAGTAAGMVATAASVVEAGQGHTNLSGEQPAVASGQSAPEIEGSSQDLNPDEDSPNSAAGLDVSLPEAEPAGAEAVAASTSARTDWADALWNEICAEYGAAWEEARQTVLEMEKEQAAYGVKFPEVAPFVAPPRPGMSAPDSMGLPVDFAASLIREVEDALAEGRQVFEAALRDACAEHPELIESVLVRVDSTQPPQIPTEAQMEEILSNLPPELRARAETEMQAMSAQFDQLEQELVRTFSPAGETAAGTVAAGPVQAMDGVADTATQDASETASAASEPLRAAATTASSQAPMLRGETLEGRDFSHATLAGGDFSGAVLTGCNFAGADLTGANFEGARIEDCDFSGARMGQVCLRDADITDTVFQAADWRLAQAQRVSLSTCDLTGVDATGADLSQAMLDRCMLHDTCLIEAVLETATLSGVLGVATDFSRSRAVGLRIDSDTRLEAASFRAADLSGCSFMQSHFERSDWDAASLHDGLLAGCDLSGSRAIGVRARQASFKDCRIQDADWRQADLMEATFDYAILQRVNLSGSNLHAVQTRLACVEGVRVEGALLGNSRLLQEHAHG</sequence>
<feature type="region of interest" description="Disordered" evidence="1">
    <location>
        <begin position="386"/>
        <end position="427"/>
    </location>
</feature>
<accession>A0A2V1K5G3</accession>
<dbReference type="InterPro" id="IPR018683">
    <property type="entry name" value="DUF2169"/>
</dbReference>
<keyword evidence="4" id="KW-1185">Reference proteome</keyword>
<feature type="compositionally biased region" description="Low complexity" evidence="1">
    <location>
        <begin position="638"/>
        <end position="653"/>
    </location>
</feature>
<protein>
    <recommendedName>
        <fullName evidence="2">DUF2169 domain-containing protein</fullName>
    </recommendedName>
</protein>
<feature type="region of interest" description="Disordered" evidence="1">
    <location>
        <begin position="630"/>
        <end position="660"/>
    </location>
</feature>
<feature type="domain" description="DUF2169" evidence="2">
    <location>
        <begin position="34"/>
        <end position="312"/>
    </location>
</feature>
<dbReference type="SUPFAM" id="SSF141571">
    <property type="entry name" value="Pentapeptide repeat-like"/>
    <property type="match status" value="2"/>
</dbReference>
<evidence type="ECO:0000259" key="2">
    <source>
        <dbReference type="Pfam" id="PF09937"/>
    </source>
</evidence>
<organism evidence="3 4">
    <name type="scientific">Corticimicrobacter populi</name>
    <dbReference type="NCBI Taxonomy" id="2175229"/>
    <lineage>
        <taxon>Bacteria</taxon>
        <taxon>Pseudomonadati</taxon>
        <taxon>Pseudomonadota</taxon>
        <taxon>Betaproteobacteria</taxon>
        <taxon>Burkholderiales</taxon>
        <taxon>Alcaligenaceae</taxon>
        <taxon>Corticimicrobacter</taxon>
    </lineage>
</organism>
<gene>
    <name evidence="3" type="ORF">DD235_00995</name>
</gene>
<dbReference type="Pfam" id="PF09937">
    <property type="entry name" value="DUF2169"/>
    <property type="match status" value="1"/>
</dbReference>
<name>A0A2V1K5G3_9BURK</name>